<dbReference type="SUPFAM" id="SSF58087">
    <property type="entry name" value="Variant surface glycoprotein (N-terminal domain)"/>
    <property type="match status" value="1"/>
</dbReference>
<dbReference type="GO" id="GO:0098552">
    <property type="term" value="C:side of membrane"/>
    <property type="evidence" value="ECO:0007669"/>
    <property type="project" value="UniProtKB-KW"/>
</dbReference>
<reference evidence="11" key="2">
    <citation type="journal article" date="2014" name="Mol. Biochem. Parasitol.">
        <title>Capturing the variant surface glycoprotein repertoire (the VSGnome) of Trypanosoma brucei Lister 427.</title>
        <authorList>
            <person name="Cross G.A."/>
            <person name="Kim H.S."/>
            <person name="Wickstead B."/>
        </authorList>
    </citation>
    <scope>NUCLEOTIDE SEQUENCE</scope>
    <source>
        <strain evidence="11">Lister 427</strain>
    </source>
</reference>
<keyword evidence="3" id="KW-1003">Cell membrane</keyword>
<evidence type="ECO:0000256" key="2">
    <source>
        <dbReference type="ARBA" id="ARBA00004609"/>
    </source>
</evidence>
<dbReference type="EMBL" id="KC611444">
    <property type="protein sequence ID" value="AGH58875.1"/>
    <property type="molecule type" value="Genomic_DNA"/>
</dbReference>
<dbReference type="InterPro" id="IPR019609">
    <property type="entry name" value="Variant_surf_glycoprt_trypan_C"/>
</dbReference>
<dbReference type="Gene3D" id="3.90.150.10">
    <property type="entry name" value="Variant Surface Glycoprotein, subunit A domain 1"/>
    <property type="match status" value="1"/>
</dbReference>
<feature type="domain" description="Trypanosome variant surface glycoprotein C-terminal" evidence="10">
    <location>
        <begin position="224"/>
        <end position="312"/>
    </location>
</feature>
<comment type="function">
    <text evidence="1">VSG forms a coat on the surface of the parasite. The trypanosome evades the immune response of the host by expressing a series of antigenically distinct VSGs from an estimated 1000 VSG genes.</text>
</comment>
<feature type="compositionally biased region" description="Basic and acidic residues" evidence="8">
    <location>
        <begin position="213"/>
        <end position="231"/>
    </location>
</feature>
<feature type="domain" description="Trypanosome variant surface glycoprotein A-type N-terminal" evidence="9">
    <location>
        <begin position="4"/>
        <end position="168"/>
    </location>
</feature>
<dbReference type="GO" id="GO:0005886">
    <property type="term" value="C:plasma membrane"/>
    <property type="evidence" value="ECO:0007669"/>
    <property type="project" value="UniProtKB-SubCell"/>
</dbReference>
<evidence type="ECO:0000256" key="8">
    <source>
        <dbReference type="SAM" id="MobiDB-lite"/>
    </source>
</evidence>
<dbReference type="Pfam" id="PF00913">
    <property type="entry name" value="Trypan_glycop"/>
    <property type="match status" value="1"/>
</dbReference>
<evidence type="ECO:0000256" key="1">
    <source>
        <dbReference type="ARBA" id="ARBA00002523"/>
    </source>
</evidence>
<evidence type="ECO:0000259" key="9">
    <source>
        <dbReference type="Pfam" id="PF00913"/>
    </source>
</evidence>
<dbReference type="VEuPathDB" id="TriTrypDB:Tb427_000632100"/>
<dbReference type="GO" id="GO:0042783">
    <property type="term" value="P:symbiont-mediated evasion of host immune response"/>
    <property type="evidence" value="ECO:0007669"/>
    <property type="project" value="InterPro"/>
</dbReference>
<feature type="region of interest" description="Disordered" evidence="8">
    <location>
        <begin position="201"/>
        <end position="231"/>
    </location>
</feature>
<evidence type="ECO:0000256" key="4">
    <source>
        <dbReference type="ARBA" id="ARBA00022622"/>
    </source>
</evidence>
<dbReference type="Gene3D" id="1.10.470.10">
    <property type="entry name" value="Variant Surface Glycoprotein, subunit A, domain 2"/>
    <property type="match status" value="1"/>
</dbReference>
<keyword evidence="4" id="KW-0336">GPI-anchor</keyword>
<accession>M4T7L5</accession>
<sequence>VSTTNQRAAANAKCDILGTQSGNSALNAAQVANGATLLAGYVRLGRSSQTYGVTDLTDLQAAGKTTQAPHFQTAYKKHKAYTPISKETCDVAEFSVADIVEDETVTQLFAELLMNKTGKATEPEKQRVKEKIEQTYKNGNDFQKHWVEKVTKNKVPKEEAREQGSGQIEVENEDDIDKLRRILNCYSAQAIKRELMAAAAGTGSNPSCTSDTEASKKAPTKEDCKEHTEKGPCQEAGCKFDGNKKDGEKCFPETHTKTDKRDGEYGKNTSNCAVKYKVQCKSPEFKWEGESCKDFSFLVNKTLAMMAAVFVSWVIF</sequence>
<dbReference type="AlphaFoldDB" id="M4T7L5"/>
<dbReference type="Gene3D" id="3.30.1680.40">
    <property type="match status" value="1"/>
</dbReference>
<evidence type="ECO:0000256" key="7">
    <source>
        <dbReference type="ARBA" id="ARBA00023288"/>
    </source>
</evidence>
<evidence type="ECO:0000256" key="5">
    <source>
        <dbReference type="ARBA" id="ARBA00023136"/>
    </source>
</evidence>
<evidence type="ECO:0000256" key="3">
    <source>
        <dbReference type="ARBA" id="ARBA00022475"/>
    </source>
</evidence>
<organism evidence="11">
    <name type="scientific">Trypanosoma brucei</name>
    <dbReference type="NCBI Taxonomy" id="5691"/>
    <lineage>
        <taxon>Eukaryota</taxon>
        <taxon>Discoba</taxon>
        <taxon>Euglenozoa</taxon>
        <taxon>Kinetoplastea</taxon>
        <taxon>Metakinetoplastina</taxon>
        <taxon>Trypanosomatida</taxon>
        <taxon>Trypanosomatidae</taxon>
        <taxon>Trypanosoma</taxon>
    </lineage>
</organism>
<evidence type="ECO:0000256" key="6">
    <source>
        <dbReference type="ARBA" id="ARBA00023180"/>
    </source>
</evidence>
<proteinExistence type="predicted"/>
<keyword evidence="5" id="KW-0472">Membrane</keyword>
<protein>
    <submittedName>
        <fullName evidence="11">Variant surface glycoprotein 2140</fullName>
    </submittedName>
</protein>
<feature type="compositionally biased region" description="Polar residues" evidence="8">
    <location>
        <begin position="202"/>
        <end position="212"/>
    </location>
</feature>
<keyword evidence="6" id="KW-0325">Glycoprotein</keyword>
<reference evidence="11" key="1">
    <citation type="submission" date="2013-02" db="EMBL/GenBank/DDBJ databases">
        <authorList>
            <person name="Cross G.A.M."/>
            <person name="Kim H.-S."/>
            <person name="Wickstead B."/>
        </authorList>
    </citation>
    <scope>NUCLEOTIDE SEQUENCE</scope>
    <source>
        <strain evidence="11">Lister 427</strain>
    </source>
</reference>
<dbReference type="Pfam" id="PF10659">
    <property type="entry name" value="Trypan_glycop_C"/>
    <property type="match status" value="1"/>
</dbReference>
<keyword evidence="7" id="KW-0449">Lipoprotein</keyword>
<name>M4T7L5_9TRYP</name>
<dbReference type="InterPro" id="IPR001812">
    <property type="entry name" value="Trypano_VSG_A_N_dom"/>
</dbReference>
<feature type="non-terminal residue" evidence="11">
    <location>
        <position position="1"/>
    </location>
</feature>
<evidence type="ECO:0000313" key="11">
    <source>
        <dbReference type="EMBL" id="AGH58875.1"/>
    </source>
</evidence>
<evidence type="ECO:0000259" key="10">
    <source>
        <dbReference type="Pfam" id="PF10659"/>
    </source>
</evidence>
<comment type="subcellular location">
    <subcellularLocation>
        <location evidence="2">Cell membrane</location>
        <topology evidence="2">Lipid-anchor</topology>
        <topology evidence="2">GPI-anchor</topology>
    </subcellularLocation>
</comment>